<evidence type="ECO:0000256" key="3">
    <source>
        <dbReference type="ARBA" id="ARBA00022448"/>
    </source>
</evidence>
<dbReference type="PROSITE" id="PS00221">
    <property type="entry name" value="MIP"/>
    <property type="match status" value="1"/>
</dbReference>
<evidence type="ECO:0000256" key="4">
    <source>
        <dbReference type="ARBA" id="ARBA00022692"/>
    </source>
</evidence>
<dbReference type="NCBIfam" id="TIGR00861">
    <property type="entry name" value="MIP"/>
    <property type="match status" value="1"/>
</dbReference>
<gene>
    <name evidence="9" type="ORF">C6I21_13440</name>
</gene>
<dbReference type="InterPro" id="IPR050363">
    <property type="entry name" value="MIP/Aquaporin"/>
</dbReference>
<dbReference type="GO" id="GO:0015254">
    <property type="term" value="F:glycerol channel activity"/>
    <property type="evidence" value="ECO:0007669"/>
    <property type="project" value="TreeGrafter"/>
</dbReference>
<keyword evidence="3 7" id="KW-0813">Transport</keyword>
<evidence type="ECO:0000256" key="6">
    <source>
        <dbReference type="ARBA" id="ARBA00023136"/>
    </source>
</evidence>
<feature type="transmembrane region" description="Helical" evidence="8">
    <location>
        <begin position="6"/>
        <end position="27"/>
    </location>
</feature>
<dbReference type="GO" id="GO:0005886">
    <property type="term" value="C:plasma membrane"/>
    <property type="evidence" value="ECO:0007669"/>
    <property type="project" value="TreeGrafter"/>
</dbReference>
<dbReference type="PANTHER" id="PTHR43829:SF9">
    <property type="entry name" value="AQUAPORIN-9"/>
    <property type="match status" value="1"/>
</dbReference>
<dbReference type="PANTHER" id="PTHR43829">
    <property type="entry name" value="AQUAPORIN OR AQUAGLYCEROPORIN RELATED"/>
    <property type="match status" value="1"/>
</dbReference>
<keyword evidence="6 8" id="KW-0472">Membrane</keyword>
<keyword evidence="10" id="KW-1185">Reference proteome</keyword>
<keyword evidence="4 7" id="KW-0812">Transmembrane</keyword>
<evidence type="ECO:0000256" key="1">
    <source>
        <dbReference type="ARBA" id="ARBA00004141"/>
    </source>
</evidence>
<evidence type="ECO:0000313" key="9">
    <source>
        <dbReference type="EMBL" id="PRO64704.1"/>
    </source>
</evidence>
<dbReference type="InterPro" id="IPR023271">
    <property type="entry name" value="Aquaporin-like"/>
</dbReference>
<accession>A0A2P6MEG2</accession>
<dbReference type="EMBL" id="PVNS01000013">
    <property type="protein sequence ID" value="PRO64704.1"/>
    <property type="molecule type" value="Genomic_DNA"/>
</dbReference>
<feature type="transmembrane region" description="Helical" evidence="8">
    <location>
        <begin position="82"/>
        <end position="102"/>
    </location>
</feature>
<reference evidence="9 10" key="1">
    <citation type="submission" date="2018-03" db="EMBL/GenBank/DDBJ databases">
        <title>Bacillus urumqiensis sp. nov., a moderately haloalkaliphilic bacterium isolated from a salt lake.</title>
        <authorList>
            <person name="Zhao B."/>
            <person name="Liao Z."/>
        </authorList>
    </citation>
    <scope>NUCLEOTIDE SEQUENCE [LARGE SCALE GENOMIC DNA]</scope>
    <source>
        <strain evidence="9 10">BZ-SZ-XJ18</strain>
    </source>
</reference>
<sequence length="282" mass="29835">MSPFWGEVFGTMILIILGAGVVAGVVLKDSKASGGGWIVITAGWGLGVALAIYAVGQISGAHINPAVTIGFALVGDFPWSQVPSYIIAQVLGAMIGATLVYFQYVAHFNATEDPGAKLGVFSTGPAIRHTPSNFFSEVLGTYVLVIGLLFIGANQFTEGLNPLIVGFLIVAIGLSLGGTTGYAINPARDLGPRIVHALMPIKGKGSSEWGYAWIPIAGPIIGGGLGSLSYAAMFEGTFYPMLWVFMALFAGVMVLTFFLERKHLKMQEKRFVYQNPTLGKKA</sequence>
<evidence type="ECO:0000256" key="7">
    <source>
        <dbReference type="RuleBase" id="RU000477"/>
    </source>
</evidence>
<dbReference type="OrthoDB" id="9807293at2"/>
<keyword evidence="5 8" id="KW-1133">Transmembrane helix</keyword>
<name>A0A2P6MEG2_ALKUR</name>
<dbReference type="PRINTS" id="PR00783">
    <property type="entry name" value="MINTRINSICP"/>
</dbReference>
<dbReference type="Gene3D" id="1.20.1080.10">
    <property type="entry name" value="Glycerol uptake facilitator protein"/>
    <property type="match status" value="1"/>
</dbReference>
<dbReference type="SUPFAM" id="SSF81338">
    <property type="entry name" value="Aquaporin-like"/>
    <property type="match status" value="1"/>
</dbReference>
<dbReference type="AlphaFoldDB" id="A0A2P6MEG2"/>
<feature type="transmembrane region" description="Helical" evidence="8">
    <location>
        <begin position="138"/>
        <end position="157"/>
    </location>
</feature>
<dbReference type="Proteomes" id="UP000243650">
    <property type="component" value="Unassembled WGS sequence"/>
</dbReference>
<protein>
    <submittedName>
        <fullName evidence="9">Aquaporin</fullName>
    </submittedName>
</protein>
<evidence type="ECO:0000256" key="2">
    <source>
        <dbReference type="ARBA" id="ARBA00006175"/>
    </source>
</evidence>
<feature type="transmembrane region" description="Helical" evidence="8">
    <location>
        <begin position="34"/>
        <end position="55"/>
    </location>
</feature>
<evidence type="ECO:0000256" key="8">
    <source>
        <dbReference type="SAM" id="Phobius"/>
    </source>
</evidence>
<feature type="transmembrane region" description="Helical" evidence="8">
    <location>
        <begin position="163"/>
        <end position="184"/>
    </location>
</feature>
<evidence type="ECO:0000256" key="5">
    <source>
        <dbReference type="ARBA" id="ARBA00022989"/>
    </source>
</evidence>
<dbReference type="RefSeq" id="WP_105960004.1">
    <property type="nucleotide sequence ID" value="NZ_PVNS01000013.1"/>
</dbReference>
<feature type="transmembrane region" description="Helical" evidence="8">
    <location>
        <begin position="238"/>
        <end position="259"/>
    </location>
</feature>
<proteinExistence type="inferred from homology"/>
<dbReference type="InterPro" id="IPR022357">
    <property type="entry name" value="MIP_CS"/>
</dbReference>
<evidence type="ECO:0000313" key="10">
    <source>
        <dbReference type="Proteomes" id="UP000243650"/>
    </source>
</evidence>
<dbReference type="Pfam" id="PF00230">
    <property type="entry name" value="MIP"/>
    <property type="match status" value="1"/>
</dbReference>
<comment type="caution">
    <text evidence="9">The sequence shown here is derived from an EMBL/GenBank/DDBJ whole genome shotgun (WGS) entry which is preliminary data.</text>
</comment>
<comment type="similarity">
    <text evidence="2 7">Belongs to the MIP/aquaporin (TC 1.A.8) family.</text>
</comment>
<dbReference type="CDD" id="cd00333">
    <property type="entry name" value="MIP"/>
    <property type="match status" value="1"/>
</dbReference>
<comment type="subcellular location">
    <subcellularLocation>
        <location evidence="1">Membrane</location>
        <topology evidence="1">Multi-pass membrane protein</topology>
    </subcellularLocation>
</comment>
<dbReference type="InterPro" id="IPR000425">
    <property type="entry name" value="MIP"/>
</dbReference>
<organism evidence="9 10">
    <name type="scientific">Alkalicoccus urumqiensis</name>
    <name type="common">Bacillus urumqiensis</name>
    <dbReference type="NCBI Taxonomy" id="1548213"/>
    <lineage>
        <taxon>Bacteria</taxon>
        <taxon>Bacillati</taxon>
        <taxon>Bacillota</taxon>
        <taxon>Bacilli</taxon>
        <taxon>Bacillales</taxon>
        <taxon>Bacillaceae</taxon>
        <taxon>Alkalicoccus</taxon>
    </lineage>
</organism>
<feature type="transmembrane region" description="Helical" evidence="8">
    <location>
        <begin position="209"/>
        <end position="232"/>
    </location>
</feature>